<dbReference type="OrthoDB" id="573467at2"/>
<dbReference type="RefSeq" id="WP_136549218.1">
    <property type="nucleotide sequence ID" value="NZ_CP031093.1"/>
</dbReference>
<accession>A0A4P7XHI3</accession>
<name>A0A4P7XHI3_9ALTE</name>
<dbReference type="AlphaFoldDB" id="A0A4P7XHI3"/>
<keyword evidence="2" id="KW-1185">Reference proteome</keyword>
<sequence length="144" mass="16067">MKQGWDAQSDVPAITRLEEMVSVSERNVFLPDDFQAIGDAKQVMQALNQLIERGILAPIGEGLYAKTRPNRINGRQMLAAEGGFDQVAKEALQRLGVEWKIGSAEEAYQKGGLQIPVNTYVRVKGNPDLKIGFGDFWLELERYS</sequence>
<evidence type="ECO:0000313" key="2">
    <source>
        <dbReference type="Proteomes" id="UP000298049"/>
    </source>
</evidence>
<dbReference type="EMBL" id="CP031093">
    <property type="protein sequence ID" value="QCF26499.1"/>
    <property type="molecule type" value="Genomic_DNA"/>
</dbReference>
<organism evidence="1 2">
    <name type="scientific">Hydrocarboniclastica marina</name>
    <dbReference type="NCBI Taxonomy" id="2259620"/>
    <lineage>
        <taxon>Bacteria</taxon>
        <taxon>Pseudomonadati</taxon>
        <taxon>Pseudomonadota</taxon>
        <taxon>Gammaproteobacteria</taxon>
        <taxon>Alteromonadales</taxon>
        <taxon>Alteromonadaceae</taxon>
        <taxon>Hydrocarboniclastica</taxon>
    </lineage>
</organism>
<evidence type="ECO:0000313" key="1">
    <source>
        <dbReference type="EMBL" id="QCF26499.1"/>
    </source>
</evidence>
<dbReference type="KEGG" id="hmi:soil367_11430"/>
<reference evidence="1 2" key="1">
    <citation type="submission" date="2018-07" db="EMBL/GenBank/DDBJ databases">
        <title>Marsedoiliclastica nanhaica gen. nov. sp. nov., a novel marine hydrocarbonoclastic bacterium isolated from an in-situ enriched hydrocarbon-degrading consortium in deep-sea sediment.</title>
        <authorList>
            <person name="Dong C."/>
            <person name="Ma T."/>
            <person name="Liu R."/>
            <person name="Shao Z."/>
        </authorList>
    </citation>
    <scope>NUCLEOTIDE SEQUENCE [LARGE SCALE GENOMIC DNA]</scope>
    <source>
        <strain evidence="2">soil36-7</strain>
    </source>
</reference>
<gene>
    <name evidence="1" type="ORF">soil367_11430</name>
</gene>
<proteinExistence type="predicted"/>
<protein>
    <submittedName>
        <fullName evidence="1">Conjugal transfer protein</fullName>
    </submittedName>
</protein>
<dbReference type="Proteomes" id="UP000298049">
    <property type="component" value="Chromosome"/>
</dbReference>